<evidence type="ECO:0000256" key="1">
    <source>
        <dbReference type="ARBA" id="ARBA00023002"/>
    </source>
</evidence>
<proteinExistence type="predicted"/>
<dbReference type="GO" id="GO:0019592">
    <property type="term" value="P:mannitol catabolic process"/>
    <property type="evidence" value="ECO:0007669"/>
    <property type="project" value="TreeGrafter"/>
</dbReference>
<dbReference type="SUPFAM" id="SSF51735">
    <property type="entry name" value="NAD(P)-binding Rossmann-fold domains"/>
    <property type="match status" value="1"/>
</dbReference>
<keyword evidence="2" id="KW-0520">NAD</keyword>
<dbReference type="GeneID" id="82148941"/>
<comment type="caution">
    <text evidence="5">The sequence shown here is derived from an EMBL/GenBank/DDBJ whole genome shotgun (WGS) entry which is preliminary data.</text>
</comment>
<feature type="domain" description="Mannitol dehydrogenase N-terminal" evidence="3">
    <location>
        <begin position="16"/>
        <end position="257"/>
    </location>
</feature>
<dbReference type="AlphaFoldDB" id="A0A4Z0V861"/>
<evidence type="ECO:0000259" key="4">
    <source>
        <dbReference type="Pfam" id="PF08125"/>
    </source>
</evidence>
<dbReference type="InterPro" id="IPR013131">
    <property type="entry name" value="Mannitol_DH_N"/>
</dbReference>
<keyword evidence="6" id="KW-1185">Reference proteome</keyword>
<evidence type="ECO:0000259" key="3">
    <source>
        <dbReference type="Pfam" id="PF01232"/>
    </source>
</evidence>
<dbReference type="Gene3D" id="3.40.50.720">
    <property type="entry name" value="NAD(P)-binding Rossmann-like Domain"/>
    <property type="match status" value="1"/>
</dbReference>
<gene>
    <name evidence="5" type="ORF">EZ315_03990</name>
</gene>
<dbReference type="RefSeq" id="WP_135470815.1">
    <property type="nucleotide sequence ID" value="NZ_CASJDB010000002.1"/>
</dbReference>
<dbReference type="Pfam" id="PF01232">
    <property type="entry name" value="Mannitol_dh"/>
    <property type="match status" value="1"/>
</dbReference>
<evidence type="ECO:0000313" key="5">
    <source>
        <dbReference type="EMBL" id="TGG39903.1"/>
    </source>
</evidence>
<dbReference type="Pfam" id="PF08125">
    <property type="entry name" value="Mannitol_dh_C"/>
    <property type="match status" value="1"/>
</dbReference>
<reference evidence="5 6" key="1">
    <citation type="submission" date="2019-02" db="EMBL/GenBank/DDBJ databases">
        <title>Isolation and identification of novel species under the genus Muribaculum.</title>
        <authorList>
            <person name="Miyake S."/>
            <person name="Ding Y."/>
            <person name="Low A."/>
            <person name="Soh M."/>
            <person name="Seedorf H."/>
        </authorList>
    </citation>
    <scope>NUCLEOTIDE SEQUENCE [LARGE SCALE GENOMIC DNA]</scope>
    <source>
        <strain evidence="5 6">TLL-A3</strain>
    </source>
</reference>
<evidence type="ECO:0000256" key="2">
    <source>
        <dbReference type="ARBA" id="ARBA00023027"/>
    </source>
</evidence>
<dbReference type="GO" id="GO:0005829">
    <property type="term" value="C:cytosol"/>
    <property type="evidence" value="ECO:0007669"/>
    <property type="project" value="TreeGrafter"/>
</dbReference>
<dbReference type="Gene3D" id="1.10.1040.10">
    <property type="entry name" value="N-(1-d-carboxylethyl)-l-norvaline Dehydrogenase, domain 2"/>
    <property type="match status" value="1"/>
</dbReference>
<feature type="domain" description="Mannitol dehydrogenase C-terminal" evidence="4">
    <location>
        <begin position="286"/>
        <end position="481"/>
    </location>
</feature>
<sequence>MKALNKLTAPKAVAPERIIQFGEGNFLRAFVDWIVKNMNDKTDFNSSVVIVQGTPDAFVMQLLQGQDFLYHVNLQGRLDGEAVNSLDRIDVISRGISPFTQTDAFLALADQPEMRFVISNTTEAGIAYDDTCKLSDRPASSYPGKLTQLLYRRYKTFNGAADKGFIIMPCELIFENGHHLKDIINKYIELWTDDFGADYEGFKNWFNTYNYVCATLVDRIVPGFPRKEINEIQEKLGYKDNVVVQGEAFHLWVIERASNISLEQLRAEFPADRAGLQVLITDSEAPYHERKVTLLNGPHTVLSPVAYLSGVNIVRDACNHPVIGKYIHKVQFDELMQTLNLPMDELQKFGSDVLERFNNPYVDHQVTSIMLNAFPKFQTRDLPGLKVYLERKGELPKGIVLGLAALITYYKGGKREDGAEIAPKDDQRIMDLLTELWATGDTRKVAEGVLAAKDLIWGEEHGDLNTVPGLTDLVTEYLDKIQANGMLETVKEVVEA</sequence>
<evidence type="ECO:0000313" key="6">
    <source>
        <dbReference type="Proteomes" id="UP000297635"/>
    </source>
</evidence>
<dbReference type="InterPro" id="IPR036291">
    <property type="entry name" value="NAD(P)-bd_dom_sf"/>
</dbReference>
<name>A0A4Z0V861_9BACT</name>
<dbReference type="NCBIfam" id="NF002969">
    <property type="entry name" value="PRK03643.1"/>
    <property type="match status" value="1"/>
</dbReference>
<dbReference type="EMBL" id="SJSA01000001">
    <property type="protein sequence ID" value="TGG39903.1"/>
    <property type="molecule type" value="Genomic_DNA"/>
</dbReference>
<dbReference type="PANTHER" id="PTHR30524:SF0">
    <property type="entry name" value="ALTRONATE OXIDOREDUCTASE-RELATED"/>
    <property type="match status" value="1"/>
</dbReference>
<dbReference type="InterPro" id="IPR008927">
    <property type="entry name" value="6-PGluconate_DH-like_C_sf"/>
</dbReference>
<dbReference type="SUPFAM" id="SSF48179">
    <property type="entry name" value="6-phosphogluconate dehydrogenase C-terminal domain-like"/>
    <property type="match status" value="1"/>
</dbReference>
<dbReference type="Proteomes" id="UP000297635">
    <property type="component" value="Unassembled WGS sequence"/>
</dbReference>
<dbReference type="InterPro" id="IPR013118">
    <property type="entry name" value="Mannitol_DH_C"/>
</dbReference>
<keyword evidence="1" id="KW-0560">Oxidoreductase</keyword>
<dbReference type="InterPro" id="IPR013328">
    <property type="entry name" value="6PGD_dom2"/>
</dbReference>
<accession>A0A4Z0V861</accession>
<organism evidence="5 6">
    <name type="scientific">Duncaniella freteri</name>
    <dbReference type="NCBI Taxonomy" id="2530391"/>
    <lineage>
        <taxon>Bacteria</taxon>
        <taxon>Pseudomonadati</taxon>
        <taxon>Bacteroidota</taxon>
        <taxon>Bacteroidia</taxon>
        <taxon>Bacteroidales</taxon>
        <taxon>Muribaculaceae</taxon>
        <taxon>Duncaniella</taxon>
    </lineage>
</organism>
<dbReference type="GO" id="GO:0008926">
    <property type="term" value="F:mannitol-1-phosphate 5-dehydrogenase activity"/>
    <property type="evidence" value="ECO:0007669"/>
    <property type="project" value="TreeGrafter"/>
</dbReference>
<dbReference type="PANTHER" id="PTHR30524">
    <property type="entry name" value="MANNITOL-1-PHOSPHATE 5-DEHYDROGENASE"/>
    <property type="match status" value="1"/>
</dbReference>
<protein>
    <submittedName>
        <fullName evidence="5">Tagaturonate reductase</fullName>
    </submittedName>
</protein>